<proteinExistence type="predicted"/>
<name>A0A0D3CXU9_BRAOL</name>
<dbReference type="EnsemblPlants" id="Bo6g096070.1">
    <property type="protein sequence ID" value="Bo6g096070.1"/>
    <property type="gene ID" value="Bo6g096070"/>
</dbReference>
<protein>
    <submittedName>
        <fullName evidence="2">Uncharacterized protein</fullName>
    </submittedName>
</protein>
<keyword evidence="3" id="KW-1185">Reference proteome</keyword>
<dbReference type="eggNOG" id="KOG1502">
    <property type="taxonomic scope" value="Eukaryota"/>
</dbReference>
<dbReference type="Gene3D" id="3.40.50.720">
    <property type="entry name" value="NAD(P)-binding Rossmann-like Domain"/>
    <property type="match status" value="1"/>
</dbReference>
<dbReference type="AlphaFoldDB" id="A0A0D3CXU9"/>
<evidence type="ECO:0000313" key="3">
    <source>
        <dbReference type="Proteomes" id="UP000032141"/>
    </source>
</evidence>
<organism evidence="2 3">
    <name type="scientific">Brassica oleracea var. oleracea</name>
    <dbReference type="NCBI Taxonomy" id="109376"/>
    <lineage>
        <taxon>Eukaryota</taxon>
        <taxon>Viridiplantae</taxon>
        <taxon>Streptophyta</taxon>
        <taxon>Embryophyta</taxon>
        <taxon>Tracheophyta</taxon>
        <taxon>Spermatophyta</taxon>
        <taxon>Magnoliopsida</taxon>
        <taxon>eudicotyledons</taxon>
        <taxon>Gunneridae</taxon>
        <taxon>Pentapetalae</taxon>
        <taxon>rosids</taxon>
        <taxon>malvids</taxon>
        <taxon>Brassicales</taxon>
        <taxon>Brassicaceae</taxon>
        <taxon>Brassiceae</taxon>
        <taxon>Brassica</taxon>
    </lineage>
</organism>
<dbReference type="Proteomes" id="UP000032141">
    <property type="component" value="Chromosome C6"/>
</dbReference>
<sequence length="93" mass="10482">MMNSSTFQADLTVEGSFDEAVNGVHGVSTLFFLLFFHRMTTLKRHLFDPIIKRHNQCDELLCKCSNHSQRIGLTSSCSLTQCRFSAIKASPLD</sequence>
<dbReference type="Gramene" id="Bo6g096070.1">
    <property type="protein sequence ID" value="Bo6g096070.1"/>
    <property type="gene ID" value="Bo6g096070"/>
</dbReference>
<evidence type="ECO:0000313" key="2">
    <source>
        <dbReference type="EnsemblPlants" id="Bo6g096070.1"/>
    </source>
</evidence>
<feature type="transmembrane region" description="Helical" evidence="1">
    <location>
        <begin position="20"/>
        <end position="36"/>
    </location>
</feature>
<keyword evidence="1" id="KW-0812">Transmembrane</keyword>
<keyword evidence="1" id="KW-0472">Membrane</keyword>
<dbReference type="SMR" id="A0A0D3CXU9"/>
<evidence type="ECO:0000256" key="1">
    <source>
        <dbReference type="SAM" id="Phobius"/>
    </source>
</evidence>
<dbReference type="HOGENOM" id="CLU_2402725_0_0_1"/>
<accession>A0A0D3CXU9</accession>
<reference evidence="2 3" key="1">
    <citation type="journal article" date="2014" name="Genome Biol.">
        <title>Transcriptome and methylome profiling reveals relics of genome dominance in the mesopolyploid Brassica oleracea.</title>
        <authorList>
            <person name="Parkin I.A."/>
            <person name="Koh C."/>
            <person name="Tang H."/>
            <person name="Robinson S.J."/>
            <person name="Kagale S."/>
            <person name="Clarke W.E."/>
            <person name="Town C.D."/>
            <person name="Nixon J."/>
            <person name="Krishnakumar V."/>
            <person name="Bidwell S.L."/>
            <person name="Denoeud F."/>
            <person name="Belcram H."/>
            <person name="Links M.G."/>
            <person name="Just J."/>
            <person name="Clarke C."/>
            <person name="Bender T."/>
            <person name="Huebert T."/>
            <person name="Mason A.S."/>
            <person name="Pires J.C."/>
            <person name="Barker G."/>
            <person name="Moore J."/>
            <person name="Walley P.G."/>
            <person name="Manoli S."/>
            <person name="Batley J."/>
            <person name="Edwards D."/>
            <person name="Nelson M.N."/>
            <person name="Wang X."/>
            <person name="Paterson A.H."/>
            <person name="King G."/>
            <person name="Bancroft I."/>
            <person name="Chalhoub B."/>
            <person name="Sharpe A.G."/>
        </authorList>
    </citation>
    <scope>NUCLEOTIDE SEQUENCE</scope>
    <source>
        <strain evidence="2 3">cv. TO1000</strain>
    </source>
</reference>
<dbReference type="STRING" id="109376.A0A0D3CXU9"/>
<reference evidence="2" key="2">
    <citation type="submission" date="2015-03" db="UniProtKB">
        <authorList>
            <consortium name="EnsemblPlants"/>
        </authorList>
    </citation>
    <scope>IDENTIFICATION</scope>
</reference>
<keyword evidence="1" id="KW-1133">Transmembrane helix</keyword>